<gene>
    <name evidence="1" type="ORF">TSPGSL018_8091</name>
</gene>
<evidence type="ECO:0000313" key="1">
    <source>
        <dbReference type="EMBL" id="JAC81372.1"/>
    </source>
</evidence>
<name>A0A061S865_9CHLO</name>
<dbReference type="EMBL" id="GBEZ01003792">
    <property type="protein sequence ID" value="JAC81372.1"/>
    <property type="molecule type" value="Transcribed_RNA"/>
</dbReference>
<sequence>AFASFWSACKGPGYNLAVAVLRRGSQRGGCAPSPRG</sequence>
<feature type="non-terminal residue" evidence="1">
    <location>
        <position position="1"/>
    </location>
</feature>
<dbReference type="AlphaFoldDB" id="A0A061S865"/>
<accession>A0A061S865</accession>
<organism evidence="1">
    <name type="scientific">Tetraselmis sp. GSL018</name>
    <dbReference type="NCBI Taxonomy" id="582737"/>
    <lineage>
        <taxon>Eukaryota</taxon>
        <taxon>Viridiplantae</taxon>
        <taxon>Chlorophyta</taxon>
        <taxon>core chlorophytes</taxon>
        <taxon>Chlorodendrophyceae</taxon>
        <taxon>Chlorodendrales</taxon>
        <taxon>Chlorodendraceae</taxon>
        <taxon>Tetraselmis</taxon>
    </lineage>
</organism>
<reference evidence="1" key="1">
    <citation type="submission" date="2014-05" db="EMBL/GenBank/DDBJ databases">
        <title>The transcriptome of the halophilic microalga Tetraselmis sp. GSL018 isolated from the Great Salt Lake, Utah.</title>
        <authorList>
            <person name="Jinkerson R.E."/>
            <person name="D'Adamo S."/>
            <person name="Posewitz M.C."/>
        </authorList>
    </citation>
    <scope>NUCLEOTIDE SEQUENCE</scope>
    <source>
        <strain evidence="1">GSL018</strain>
    </source>
</reference>
<proteinExistence type="predicted"/>
<protein>
    <submittedName>
        <fullName evidence="1">Uncharacterized protein</fullName>
    </submittedName>
</protein>